<gene>
    <name evidence="8 9 10 11" type="primary">LOC116202866</name>
</gene>
<dbReference type="SUPFAM" id="SSF52058">
    <property type="entry name" value="L domain-like"/>
    <property type="match status" value="3"/>
</dbReference>
<organism evidence="7 9">
    <name type="scientific">Punica granatum</name>
    <name type="common">Pomegranate</name>
    <dbReference type="NCBI Taxonomy" id="22663"/>
    <lineage>
        <taxon>Eukaryota</taxon>
        <taxon>Viridiplantae</taxon>
        <taxon>Streptophyta</taxon>
        <taxon>Embryophyta</taxon>
        <taxon>Tracheophyta</taxon>
        <taxon>Spermatophyta</taxon>
        <taxon>Magnoliopsida</taxon>
        <taxon>eudicotyledons</taxon>
        <taxon>Gunneridae</taxon>
        <taxon>Pentapetalae</taxon>
        <taxon>rosids</taxon>
        <taxon>malvids</taxon>
        <taxon>Myrtales</taxon>
        <taxon>Lythraceae</taxon>
        <taxon>Punica</taxon>
    </lineage>
</organism>
<feature type="compositionally biased region" description="Basic and acidic residues" evidence="5">
    <location>
        <begin position="138"/>
        <end position="157"/>
    </location>
</feature>
<dbReference type="InterPro" id="IPR055414">
    <property type="entry name" value="LRR_R13L4/SHOC2-like"/>
</dbReference>
<dbReference type="SMART" id="SM00255">
    <property type="entry name" value="TIR"/>
    <property type="match status" value="1"/>
</dbReference>
<dbReference type="PANTHER" id="PTHR11017">
    <property type="entry name" value="LEUCINE-RICH REPEAT-CONTAINING PROTEIN"/>
    <property type="match status" value="1"/>
</dbReference>
<dbReference type="Gene3D" id="3.80.10.10">
    <property type="entry name" value="Ribonuclease Inhibitor"/>
    <property type="match status" value="3"/>
</dbReference>
<dbReference type="Gene3D" id="3.40.50.10140">
    <property type="entry name" value="Toll/interleukin-1 receptor homology (TIR) domain"/>
    <property type="match status" value="1"/>
</dbReference>
<dbReference type="InterPro" id="IPR002182">
    <property type="entry name" value="NB-ARC"/>
</dbReference>
<dbReference type="GO" id="GO:0006952">
    <property type="term" value="P:defense response"/>
    <property type="evidence" value="ECO:0007669"/>
    <property type="project" value="UniProtKB-KW"/>
</dbReference>
<dbReference type="PROSITE" id="PS50104">
    <property type="entry name" value="TIR"/>
    <property type="match status" value="1"/>
</dbReference>
<dbReference type="RefSeq" id="XP_031390362.1">
    <property type="nucleotide sequence ID" value="XM_031534502.1"/>
</dbReference>
<keyword evidence="2" id="KW-0677">Repeat</keyword>
<dbReference type="SMART" id="SM00369">
    <property type="entry name" value="LRR_TYP"/>
    <property type="match status" value="5"/>
</dbReference>
<dbReference type="InterPro" id="IPR032675">
    <property type="entry name" value="LRR_dom_sf"/>
</dbReference>
<dbReference type="SUPFAM" id="SSF46785">
    <property type="entry name" value="Winged helix' DNA-binding domain"/>
    <property type="match status" value="1"/>
</dbReference>
<reference evidence="8 9" key="2">
    <citation type="submission" date="2025-04" db="UniProtKB">
        <authorList>
            <consortium name="RefSeq"/>
        </authorList>
    </citation>
    <scope>IDENTIFICATION</scope>
    <source>
        <tissue evidence="8 9">Leaf</tissue>
    </source>
</reference>
<dbReference type="SMART" id="SM00364">
    <property type="entry name" value="LRR_BAC"/>
    <property type="match status" value="4"/>
</dbReference>
<dbReference type="GO" id="GO:0051707">
    <property type="term" value="P:response to other organism"/>
    <property type="evidence" value="ECO:0007669"/>
    <property type="project" value="UniProtKB-ARBA"/>
</dbReference>
<dbReference type="GO" id="GO:0007165">
    <property type="term" value="P:signal transduction"/>
    <property type="evidence" value="ECO:0007669"/>
    <property type="project" value="InterPro"/>
</dbReference>
<dbReference type="InterPro" id="IPR057135">
    <property type="entry name" value="At4g27190-like_LRR"/>
</dbReference>
<dbReference type="SUPFAM" id="SSF52540">
    <property type="entry name" value="P-loop containing nucleoside triphosphate hydrolases"/>
    <property type="match status" value="1"/>
</dbReference>
<dbReference type="GO" id="GO:0043531">
    <property type="term" value="F:ADP binding"/>
    <property type="evidence" value="ECO:0007669"/>
    <property type="project" value="InterPro"/>
</dbReference>
<dbReference type="InterPro" id="IPR003593">
    <property type="entry name" value="AAA+_ATPase"/>
</dbReference>
<dbReference type="RefSeq" id="XP_031390360.1">
    <property type="nucleotide sequence ID" value="XM_031534500.1"/>
</dbReference>
<dbReference type="PRINTS" id="PR00364">
    <property type="entry name" value="DISEASERSIST"/>
</dbReference>
<dbReference type="SMART" id="SM00382">
    <property type="entry name" value="AAA"/>
    <property type="match status" value="1"/>
</dbReference>
<dbReference type="InterPro" id="IPR035897">
    <property type="entry name" value="Toll_tir_struct_dom_sf"/>
</dbReference>
<evidence type="ECO:0000256" key="5">
    <source>
        <dbReference type="SAM" id="MobiDB-lite"/>
    </source>
</evidence>
<evidence type="ECO:0000259" key="6">
    <source>
        <dbReference type="PROSITE" id="PS50104"/>
    </source>
</evidence>
<dbReference type="PANTHER" id="PTHR11017:SF570">
    <property type="entry name" value="DISEASE RESISTANCE PROTEIN (TIR-NBS CLASS)-RELATED"/>
    <property type="match status" value="1"/>
</dbReference>
<keyword evidence="7" id="KW-1185">Reference proteome</keyword>
<dbReference type="SUPFAM" id="SSF52200">
    <property type="entry name" value="Toll/Interleukin receptor TIR domain"/>
    <property type="match status" value="1"/>
</dbReference>
<evidence type="ECO:0000313" key="9">
    <source>
        <dbReference type="RefSeq" id="XP_031390360.1"/>
    </source>
</evidence>
<dbReference type="Gene3D" id="1.10.8.430">
    <property type="entry name" value="Helical domain of apoptotic protease-activating factors"/>
    <property type="match status" value="1"/>
</dbReference>
<proteinExistence type="predicted"/>
<dbReference type="GeneID" id="116202866"/>
<dbReference type="InterPro" id="IPR036390">
    <property type="entry name" value="WH_DNA-bd_sf"/>
</dbReference>
<dbReference type="InterPro" id="IPR058192">
    <property type="entry name" value="WHD_ROQ1-like"/>
</dbReference>
<protein>
    <submittedName>
        <fullName evidence="8 9">TMV resistance protein N isoform X1</fullName>
    </submittedName>
</protein>
<evidence type="ECO:0000313" key="8">
    <source>
        <dbReference type="RefSeq" id="XP_031390359.1"/>
    </source>
</evidence>
<dbReference type="OrthoDB" id="2018313at2759"/>
<dbReference type="Pfam" id="PF23247">
    <property type="entry name" value="LRR_RPS2"/>
    <property type="match status" value="1"/>
</dbReference>
<feature type="domain" description="TIR" evidence="6">
    <location>
        <begin position="14"/>
        <end position="170"/>
    </location>
</feature>
<accession>A0A6P8D1U0</accession>
<dbReference type="Pfam" id="PF01582">
    <property type="entry name" value="TIR"/>
    <property type="match status" value="1"/>
</dbReference>
<feature type="region of interest" description="Disordered" evidence="5">
    <location>
        <begin position="137"/>
        <end position="157"/>
    </location>
</feature>
<dbReference type="RefSeq" id="XP_031390361.1">
    <property type="nucleotide sequence ID" value="XM_031534501.1"/>
</dbReference>
<dbReference type="InterPro" id="IPR000157">
    <property type="entry name" value="TIR_dom"/>
</dbReference>
<dbReference type="InterPro" id="IPR027417">
    <property type="entry name" value="P-loop_NTPase"/>
</dbReference>
<dbReference type="Pfam" id="PF23598">
    <property type="entry name" value="LRR_14"/>
    <property type="match status" value="1"/>
</dbReference>
<evidence type="ECO:0000256" key="3">
    <source>
        <dbReference type="ARBA" id="ARBA00022821"/>
    </source>
</evidence>
<sequence>MERDTATSGGESGADYQVFLSFRGPDTRRGFTDCLYHFLTSAGIRVFRDDTDQPLGAKIEKILDAIDCSVIGMPIFSKEYASSKWCLRELRRMVELKKTIIPIFYDVTPNDVKLKTSLYADALEAHASTAYQKIMQRQTEDLSSENKETKGAETESEEVEHWKKALLEVGTRSGRELRQNGFGEFCIAITSEVLTRLKAKEKIITGQLVSMTDQVEAVMKLLNVDSPDVRFVGIHGMGGIGKTTLAKLVFNELSCRFEYCSFINDIRELSKGEPTKLQTKLLVDLLCKFPSVSDNEDGVKKIREMLRTKKVLLVLDDVDHTEQIDRLADNSSWFGSGSRIIITTRDKSTIERDPSRKIMQFEMMEMNYYQALQLFSKQAFKEDFPPTDYLDLSKEVISVVGKLPLALEIIGSHLHGKQKDEWKENIRTLARIPHKNVQKKLRLSYDSLEYRAQQVFLDIACFFNNKDKTNAMYMWEACKFHPESAIDDLVSMSLIKIIDHETFWMHDQLRDLGREIVCLENFIDFGKRSRLWEHKEAIAMLKRREQGTRKVQALCLSEDSSFFGYEELQCLRNLRFLEWHGIKFQGDLKHVFSKLIWFSWYVCPSDYAATSLNLESLVILELSRSNISENWEGWSKIKVGDELKVLDLTGCKELTRIPDISKYRTLERLILEDCEKLIEIDGSIGSLKCLKFLNMKGCHALGSFPEELCSLDALEVIIMKGKGGNFSIPELIGDLISLTILEIVGVQIHELPRSIGRLGKLKRLALSKCTGINELPGSVGSLDSLVELDLSETDIERLPNSIEGLAMLQFLHLNRCKELIELPESIGDLKSLTELDLSWTKITDLPESIGQLRELKVLGVTHSKIKKLPKTIGRMVKLEELHASECHSMEKVPRNIKKLPRLRILDFSGCDAISKVPSLSKVSSLQTLRLEGCHKLSKLPKLPQSLTTLNVASLSLRKLPDFSKLERLNSLRLSDRSDIHTRSNLENSNLEGIEKLTKLLTLHLNLSNLTSIPTNFSSFTHLKVLVIACWGVDYQVPQLPPTLSHLRLEYVDVETKLPCLVHLKNLVWLEFVNWSVQDGLQSLGIQELHSLAFFSIASCGNFRTLEDIKLPKSLEKLWIENCNSLETMPKLSELQNLKGLIMSDCEKLTEICGLGELLSLEELRIYNCGSLGTISDWSGLRNLKHLNISSYPQLTEIPGLGELKSLETLCVTGCFSLKKLSNFSMLIKLEELEIYDCDNLSLIEGLNNLSLRVREIHCSRNPKIT</sequence>
<dbReference type="InterPro" id="IPR001611">
    <property type="entry name" value="Leu-rich_rpt"/>
</dbReference>
<dbReference type="InterPro" id="IPR003591">
    <property type="entry name" value="Leu-rich_rpt_typical-subtyp"/>
</dbReference>
<evidence type="ECO:0000313" key="10">
    <source>
        <dbReference type="RefSeq" id="XP_031390361.1"/>
    </source>
</evidence>
<name>A0A6P8D1U0_PUNGR</name>
<reference evidence="7" key="1">
    <citation type="journal article" date="2020" name="Plant Biotechnol. J.">
        <title>The pomegranate (Punica granatum L.) draft genome dissects genetic divergence between soft- and hard-seeded cultivars.</title>
        <authorList>
            <person name="Luo X."/>
            <person name="Li H."/>
            <person name="Wu Z."/>
            <person name="Yao W."/>
            <person name="Zhao P."/>
            <person name="Cao D."/>
            <person name="Yu H."/>
            <person name="Li K."/>
            <person name="Poudel K."/>
            <person name="Zhao D."/>
            <person name="Zhang F."/>
            <person name="Xia X."/>
            <person name="Chen L."/>
            <person name="Wang Q."/>
            <person name="Jing D."/>
            <person name="Cao S."/>
        </authorList>
    </citation>
    <scope>NUCLEOTIDE SEQUENCE [LARGE SCALE GENOMIC DNA]</scope>
</reference>
<keyword evidence="4" id="KW-0520">NAD</keyword>
<evidence type="ECO:0000256" key="2">
    <source>
        <dbReference type="ARBA" id="ARBA00022737"/>
    </source>
</evidence>
<dbReference type="Pfam" id="PF23282">
    <property type="entry name" value="WHD_ROQ1"/>
    <property type="match status" value="1"/>
</dbReference>
<evidence type="ECO:0000313" key="7">
    <source>
        <dbReference type="Proteomes" id="UP000515151"/>
    </source>
</evidence>
<dbReference type="Pfam" id="PF00931">
    <property type="entry name" value="NB-ARC"/>
    <property type="match status" value="1"/>
</dbReference>
<dbReference type="InterPro" id="IPR042197">
    <property type="entry name" value="Apaf_helical"/>
</dbReference>
<dbReference type="RefSeq" id="XP_031390359.1">
    <property type="nucleotide sequence ID" value="XM_031534499.1"/>
</dbReference>
<dbReference type="PROSITE" id="PS51450">
    <property type="entry name" value="LRR"/>
    <property type="match status" value="1"/>
</dbReference>
<dbReference type="Gene3D" id="3.40.50.300">
    <property type="entry name" value="P-loop containing nucleotide triphosphate hydrolases"/>
    <property type="match status" value="1"/>
</dbReference>
<dbReference type="InterPro" id="IPR044974">
    <property type="entry name" value="Disease_R_plants"/>
</dbReference>
<evidence type="ECO:0000256" key="1">
    <source>
        <dbReference type="ARBA" id="ARBA00022614"/>
    </source>
</evidence>
<keyword evidence="1" id="KW-0433">Leucine-rich repeat</keyword>
<dbReference type="AlphaFoldDB" id="A0A6P8D1U0"/>
<dbReference type="Proteomes" id="UP000515151">
    <property type="component" value="Chromosome 4"/>
</dbReference>
<keyword evidence="3" id="KW-0611">Plant defense</keyword>
<evidence type="ECO:0000256" key="4">
    <source>
        <dbReference type="ARBA" id="ARBA00023027"/>
    </source>
</evidence>
<evidence type="ECO:0000313" key="11">
    <source>
        <dbReference type="RefSeq" id="XP_031390362.1"/>
    </source>
</evidence>